<dbReference type="InterPro" id="IPR050109">
    <property type="entry name" value="HTH-type_TetR-like_transc_reg"/>
</dbReference>
<feature type="domain" description="HTH tetR-type" evidence="3">
    <location>
        <begin position="13"/>
        <end position="73"/>
    </location>
</feature>
<dbReference type="RefSeq" id="WP_146430558.1">
    <property type="nucleotide sequence ID" value="NZ_VIGV01000001.1"/>
</dbReference>
<dbReference type="OrthoDB" id="1669699at2"/>
<sequence length="203" mass="22605">MTDTESGWRAFAVDPLPQLLRGALAHFVAQGYNGTTIRQLAASADLSVPGLYHHYASKQDLLVGIVDAAMADLWWRSESALREAGDDLLRRLDMLIECLVLFHANRRELAFIAVSEMRSLEPEAYARYIANRDRQQKLMDDVVEEGVVSGVFTTPFPHEVSRAVVTMCTGVAQWFRHSGALTPEELAERYRVMARMAVGAPLG</sequence>
<name>A0A5C5RTG1_9ACTN</name>
<evidence type="ECO:0000256" key="1">
    <source>
        <dbReference type="ARBA" id="ARBA00023125"/>
    </source>
</evidence>
<dbReference type="InterPro" id="IPR041490">
    <property type="entry name" value="KstR2_TetR_C"/>
</dbReference>
<dbReference type="InterPro" id="IPR001647">
    <property type="entry name" value="HTH_TetR"/>
</dbReference>
<dbReference type="Gene3D" id="1.10.357.10">
    <property type="entry name" value="Tetracycline Repressor, domain 2"/>
    <property type="match status" value="1"/>
</dbReference>
<comment type="caution">
    <text evidence="4">The sequence shown here is derived from an EMBL/GenBank/DDBJ whole genome shotgun (WGS) entry which is preliminary data.</text>
</comment>
<dbReference type="Pfam" id="PF00440">
    <property type="entry name" value="TetR_N"/>
    <property type="match status" value="1"/>
</dbReference>
<dbReference type="SUPFAM" id="SSF48498">
    <property type="entry name" value="Tetracyclin repressor-like, C-terminal domain"/>
    <property type="match status" value="1"/>
</dbReference>
<evidence type="ECO:0000313" key="4">
    <source>
        <dbReference type="EMBL" id="TWS26024.1"/>
    </source>
</evidence>
<accession>A0A5C5RTG1</accession>
<dbReference type="Pfam" id="PF17932">
    <property type="entry name" value="TetR_C_24"/>
    <property type="match status" value="1"/>
</dbReference>
<evidence type="ECO:0000259" key="3">
    <source>
        <dbReference type="PROSITE" id="PS50977"/>
    </source>
</evidence>
<evidence type="ECO:0000313" key="5">
    <source>
        <dbReference type="Proteomes" id="UP000319792"/>
    </source>
</evidence>
<dbReference type="AlphaFoldDB" id="A0A5C5RTG1"/>
<keyword evidence="1 2" id="KW-0238">DNA-binding</keyword>
<dbReference type="PROSITE" id="PS50977">
    <property type="entry name" value="HTH_TETR_2"/>
    <property type="match status" value="1"/>
</dbReference>
<keyword evidence="5" id="KW-1185">Reference proteome</keyword>
<dbReference type="PANTHER" id="PTHR30055:SF237">
    <property type="entry name" value="TRANSCRIPTIONAL REPRESSOR MCE3R"/>
    <property type="match status" value="1"/>
</dbReference>
<proteinExistence type="predicted"/>
<dbReference type="InterPro" id="IPR036271">
    <property type="entry name" value="Tet_transcr_reg_TetR-rel_C_sf"/>
</dbReference>
<dbReference type="GO" id="GO:0000976">
    <property type="term" value="F:transcription cis-regulatory region binding"/>
    <property type="evidence" value="ECO:0007669"/>
    <property type="project" value="TreeGrafter"/>
</dbReference>
<dbReference type="SUPFAM" id="SSF46689">
    <property type="entry name" value="Homeodomain-like"/>
    <property type="match status" value="1"/>
</dbReference>
<dbReference type="GO" id="GO:0003700">
    <property type="term" value="F:DNA-binding transcription factor activity"/>
    <property type="evidence" value="ECO:0007669"/>
    <property type="project" value="TreeGrafter"/>
</dbReference>
<feature type="DNA-binding region" description="H-T-H motif" evidence="2">
    <location>
        <begin position="36"/>
        <end position="55"/>
    </location>
</feature>
<protein>
    <submittedName>
        <fullName evidence="4">TetR/AcrR family transcriptional regulator</fullName>
    </submittedName>
</protein>
<reference evidence="4 5" key="2">
    <citation type="submission" date="2019-08" db="EMBL/GenBank/DDBJ databases">
        <title>Tsukamurella conjunctivitidis sp. nov., Tsukamurella assacharolytica sp. nov. and Tsukamurella sputae sp. nov. isolated from patients with conjunctivitis, bacteraemia (lymphoma) and respiratory infection (sputum) in Hong Kong.</title>
        <authorList>
            <person name="Fok K.M.N."/>
            <person name="Fong J.Y.H."/>
        </authorList>
    </citation>
    <scope>NUCLEOTIDE SEQUENCE [LARGE SCALE GENOMIC DNA]</scope>
    <source>
        <strain evidence="4 5">HKU70</strain>
    </source>
</reference>
<reference evidence="4 5" key="1">
    <citation type="submission" date="2019-06" db="EMBL/GenBank/DDBJ databases">
        <authorList>
            <person name="Teng J.L.L."/>
            <person name="Lee H.H."/>
            <person name="Lau S.K.P."/>
            <person name="Woo P.C.Y."/>
        </authorList>
    </citation>
    <scope>NUCLEOTIDE SEQUENCE [LARGE SCALE GENOMIC DNA]</scope>
    <source>
        <strain evidence="4 5">HKU70</strain>
    </source>
</reference>
<dbReference type="Proteomes" id="UP000319792">
    <property type="component" value="Unassembled WGS sequence"/>
</dbReference>
<evidence type="ECO:0000256" key="2">
    <source>
        <dbReference type="PROSITE-ProRule" id="PRU00335"/>
    </source>
</evidence>
<dbReference type="PANTHER" id="PTHR30055">
    <property type="entry name" value="HTH-TYPE TRANSCRIPTIONAL REGULATOR RUTR"/>
    <property type="match status" value="1"/>
</dbReference>
<dbReference type="InterPro" id="IPR009057">
    <property type="entry name" value="Homeodomain-like_sf"/>
</dbReference>
<gene>
    <name evidence="4" type="ORF">FK268_01870</name>
</gene>
<dbReference type="PRINTS" id="PR00455">
    <property type="entry name" value="HTHTETR"/>
</dbReference>
<organism evidence="4 5">
    <name type="scientific">Tsukamurella sputi</name>
    <dbReference type="NCBI Taxonomy" id="2591848"/>
    <lineage>
        <taxon>Bacteria</taxon>
        <taxon>Bacillati</taxon>
        <taxon>Actinomycetota</taxon>
        <taxon>Actinomycetes</taxon>
        <taxon>Mycobacteriales</taxon>
        <taxon>Tsukamurellaceae</taxon>
        <taxon>Tsukamurella</taxon>
    </lineage>
</organism>
<dbReference type="EMBL" id="VIGV01000001">
    <property type="protein sequence ID" value="TWS26024.1"/>
    <property type="molecule type" value="Genomic_DNA"/>
</dbReference>